<proteinExistence type="predicted"/>
<organism evidence="11 12">
    <name type="scientific">Paramecium primaurelia</name>
    <dbReference type="NCBI Taxonomy" id="5886"/>
    <lineage>
        <taxon>Eukaryota</taxon>
        <taxon>Sar</taxon>
        <taxon>Alveolata</taxon>
        <taxon>Ciliophora</taxon>
        <taxon>Intramacronucleata</taxon>
        <taxon>Oligohymenophorea</taxon>
        <taxon>Peniculida</taxon>
        <taxon>Parameciidae</taxon>
        <taxon>Paramecium</taxon>
    </lineage>
</organism>
<evidence type="ECO:0000256" key="7">
    <source>
        <dbReference type="ARBA" id="ARBA00047899"/>
    </source>
</evidence>
<comment type="catalytic activity">
    <reaction evidence="7">
        <text>L-threonyl-[protein] + ATP = O-phospho-L-threonyl-[protein] + ADP + H(+)</text>
        <dbReference type="Rhea" id="RHEA:46608"/>
        <dbReference type="Rhea" id="RHEA-COMP:11060"/>
        <dbReference type="Rhea" id="RHEA-COMP:11605"/>
        <dbReference type="ChEBI" id="CHEBI:15378"/>
        <dbReference type="ChEBI" id="CHEBI:30013"/>
        <dbReference type="ChEBI" id="CHEBI:30616"/>
        <dbReference type="ChEBI" id="CHEBI:61977"/>
        <dbReference type="ChEBI" id="CHEBI:456216"/>
        <dbReference type="EC" id="2.7.11.1"/>
    </reaction>
</comment>
<evidence type="ECO:0000313" key="11">
    <source>
        <dbReference type="EMBL" id="CAD8116297.1"/>
    </source>
</evidence>
<dbReference type="Pfam" id="PF00069">
    <property type="entry name" value="Pkinase"/>
    <property type="match status" value="1"/>
</dbReference>
<evidence type="ECO:0000256" key="1">
    <source>
        <dbReference type="ARBA" id="ARBA00012513"/>
    </source>
</evidence>
<dbReference type="SMART" id="SM00220">
    <property type="entry name" value="S_TKc"/>
    <property type="match status" value="1"/>
</dbReference>
<keyword evidence="5" id="KW-0418">Kinase</keyword>
<name>A0A8S1QP18_PARPR</name>
<comment type="catalytic activity">
    <reaction evidence="8">
        <text>L-seryl-[protein] + ATP = O-phospho-L-seryl-[protein] + ADP + H(+)</text>
        <dbReference type="Rhea" id="RHEA:17989"/>
        <dbReference type="Rhea" id="RHEA-COMP:9863"/>
        <dbReference type="Rhea" id="RHEA-COMP:11604"/>
        <dbReference type="ChEBI" id="CHEBI:15378"/>
        <dbReference type="ChEBI" id="CHEBI:29999"/>
        <dbReference type="ChEBI" id="CHEBI:30616"/>
        <dbReference type="ChEBI" id="CHEBI:83421"/>
        <dbReference type="ChEBI" id="CHEBI:456216"/>
        <dbReference type="EC" id="2.7.11.1"/>
    </reaction>
</comment>
<keyword evidence="2" id="KW-0723">Serine/threonine-protein kinase</keyword>
<evidence type="ECO:0000256" key="4">
    <source>
        <dbReference type="ARBA" id="ARBA00022741"/>
    </source>
</evidence>
<dbReference type="AlphaFoldDB" id="A0A8S1QP18"/>
<feature type="domain" description="Protein kinase" evidence="10">
    <location>
        <begin position="1"/>
        <end position="325"/>
    </location>
</feature>
<feature type="compositionally biased region" description="Polar residues" evidence="9">
    <location>
        <begin position="1"/>
        <end position="10"/>
    </location>
</feature>
<dbReference type="EMBL" id="CAJJDM010000180">
    <property type="protein sequence ID" value="CAD8116297.1"/>
    <property type="molecule type" value="Genomic_DNA"/>
</dbReference>
<dbReference type="GO" id="GO:0004674">
    <property type="term" value="F:protein serine/threonine kinase activity"/>
    <property type="evidence" value="ECO:0007669"/>
    <property type="project" value="UniProtKB-KW"/>
</dbReference>
<keyword evidence="3" id="KW-0808">Transferase</keyword>
<dbReference type="InterPro" id="IPR000719">
    <property type="entry name" value="Prot_kinase_dom"/>
</dbReference>
<evidence type="ECO:0000256" key="9">
    <source>
        <dbReference type="SAM" id="MobiDB-lite"/>
    </source>
</evidence>
<dbReference type="PROSITE" id="PS50011">
    <property type="entry name" value="PROTEIN_KINASE_DOM"/>
    <property type="match status" value="1"/>
</dbReference>
<dbReference type="GO" id="GO:0005524">
    <property type="term" value="F:ATP binding"/>
    <property type="evidence" value="ECO:0007669"/>
    <property type="project" value="UniProtKB-KW"/>
</dbReference>
<feature type="compositionally biased region" description="Polar residues" evidence="9">
    <location>
        <begin position="17"/>
        <end position="30"/>
    </location>
</feature>
<gene>
    <name evidence="11" type="ORF">PPRIM_AZ9-3.1.T1710004</name>
</gene>
<evidence type="ECO:0000256" key="5">
    <source>
        <dbReference type="ARBA" id="ARBA00022777"/>
    </source>
</evidence>
<keyword evidence="4" id="KW-0547">Nucleotide-binding</keyword>
<feature type="compositionally biased region" description="Acidic residues" evidence="9">
    <location>
        <begin position="43"/>
        <end position="72"/>
    </location>
</feature>
<comment type="caution">
    <text evidence="11">The sequence shown here is derived from an EMBL/GenBank/DDBJ whole genome shotgun (WGS) entry which is preliminary data.</text>
</comment>
<keyword evidence="12" id="KW-1185">Reference proteome</keyword>
<dbReference type="PANTHER" id="PTHR24361:SF433">
    <property type="entry name" value="PROTEIN KINASE DOMAIN-CONTAINING PROTEIN"/>
    <property type="match status" value="1"/>
</dbReference>
<keyword evidence="6" id="KW-0067">ATP-binding</keyword>
<evidence type="ECO:0000256" key="2">
    <source>
        <dbReference type="ARBA" id="ARBA00022527"/>
    </source>
</evidence>
<sequence>MGSGQSNQNYHGHMNEQPEQQQIINSSVALRSQVVKKRKISQDDDDDDEDDEEEELDSNDDSENEEQQFESNEYEEYIQGDKLVDNKSMYSGFLVNRIQLLAIKKIVLNKKENFKIIKYNLQQLTNLRHQNLETIISWNFENSNNKKNYYLNIFSNFQSNGSLQSILLKYCKFSKELILTIFQSILKALEYLHSQNKLHKNLKTQNILVDHEGTILISDILIQSQYSLSNYSAPETFVYADYSEASDIWSAGCIFYELLTQKQPWQINDKVLSIQEIKKKFSLNQTFLKENLDIQKNAMNILQQIFQFQPENRPSASQLLKHQIFLENSTSKFKQMAKQISQKDVQNTPQKKFMSLIQDCKINNNSNNIQLQPVQYIKLKKKEDDEISFDIKECVFYIQSNILKEFTITQNSNSYLLTKNNFDSLTIKQHKFNCNLIQQKLCHNKQQYRIQDASNLSQIVSQMKTAINFQGSILQSQNSTSEKNFDQKSFQANHLILQTQSFNQLNQEIKQFQQIQDNQNDIKQKNEQIIKQLDLIKSQTQTESTINQNINSQETEQILFDGDFVFIL</sequence>
<protein>
    <recommendedName>
        <fullName evidence="1">non-specific serine/threonine protein kinase</fullName>
        <ecNumber evidence="1">2.7.11.1</ecNumber>
    </recommendedName>
</protein>
<evidence type="ECO:0000256" key="8">
    <source>
        <dbReference type="ARBA" id="ARBA00048679"/>
    </source>
</evidence>
<dbReference type="PANTHER" id="PTHR24361">
    <property type="entry name" value="MITOGEN-ACTIVATED KINASE KINASE KINASE"/>
    <property type="match status" value="1"/>
</dbReference>
<dbReference type="InterPro" id="IPR053235">
    <property type="entry name" value="Ser_Thr_kinase"/>
</dbReference>
<evidence type="ECO:0000313" key="12">
    <source>
        <dbReference type="Proteomes" id="UP000688137"/>
    </source>
</evidence>
<dbReference type="Proteomes" id="UP000688137">
    <property type="component" value="Unassembled WGS sequence"/>
</dbReference>
<evidence type="ECO:0000259" key="10">
    <source>
        <dbReference type="PROSITE" id="PS50011"/>
    </source>
</evidence>
<evidence type="ECO:0000256" key="6">
    <source>
        <dbReference type="ARBA" id="ARBA00022840"/>
    </source>
</evidence>
<dbReference type="EC" id="2.7.11.1" evidence="1"/>
<evidence type="ECO:0000256" key="3">
    <source>
        <dbReference type="ARBA" id="ARBA00022679"/>
    </source>
</evidence>
<dbReference type="GO" id="GO:0005737">
    <property type="term" value="C:cytoplasm"/>
    <property type="evidence" value="ECO:0007669"/>
    <property type="project" value="TreeGrafter"/>
</dbReference>
<accession>A0A8S1QP18</accession>
<feature type="region of interest" description="Disordered" evidence="9">
    <location>
        <begin position="1"/>
        <end position="72"/>
    </location>
</feature>
<reference evidence="11" key="1">
    <citation type="submission" date="2021-01" db="EMBL/GenBank/DDBJ databases">
        <authorList>
            <consortium name="Genoscope - CEA"/>
            <person name="William W."/>
        </authorList>
    </citation>
    <scope>NUCLEOTIDE SEQUENCE</scope>
</reference>